<organism evidence="1 2">
    <name type="scientific">Batillaria attramentaria</name>
    <dbReference type="NCBI Taxonomy" id="370345"/>
    <lineage>
        <taxon>Eukaryota</taxon>
        <taxon>Metazoa</taxon>
        <taxon>Spiralia</taxon>
        <taxon>Lophotrochozoa</taxon>
        <taxon>Mollusca</taxon>
        <taxon>Gastropoda</taxon>
        <taxon>Caenogastropoda</taxon>
        <taxon>Sorbeoconcha</taxon>
        <taxon>Cerithioidea</taxon>
        <taxon>Batillariidae</taxon>
        <taxon>Batillaria</taxon>
    </lineage>
</organism>
<gene>
    <name evidence="1" type="ORF">BaRGS_00029690</name>
</gene>
<protein>
    <submittedName>
        <fullName evidence="1">Uncharacterized protein</fullName>
    </submittedName>
</protein>
<evidence type="ECO:0000313" key="1">
    <source>
        <dbReference type="EMBL" id="KAK7479098.1"/>
    </source>
</evidence>
<name>A0ABD0JX60_9CAEN</name>
<dbReference type="Proteomes" id="UP001519460">
    <property type="component" value="Unassembled WGS sequence"/>
</dbReference>
<dbReference type="EMBL" id="JACVVK020000311">
    <property type="protein sequence ID" value="KAK7479098.1"/>
    <property type="molecule type" value="Genomic_DNA"/>
</dbReference>
<reference evidence="1 2" key="1">
    <citation type="journal article" date="2023" name="Sci. Data">
        <title>Genome assembly of the Korean intertidal mud-creeper Batillaria attramentaria.</title>
        <authorList>
            <person name="Patra A.K."/>
            <person name="Ho P.T."/>
            <person name="Jun S."/>
            <person name="Lee S.J."/>
            <person name="Kim Y."/>
            <person name="Won Y.J."/>
        </authorList>
    </citation>
    <scope>NUCLEOTIDE SEQUENCE [LARGE SCALE GENOMIC DNA]</scope>
    <source>
        <strain evidence="1">Wonlab-2016</strain>
    </source>
</reference>
<accession>A0ABD0JX60</accession>
<comment type="caution">
    <text evidence="1">The sequence shown here is derived from an EMBL/GenBank/DDBJ whole genome shotgun (WGS) entry which is preliminary data.</text>
</comment>
<evidence type="ECO:0000313" key="2">
    <source>
        <dbReference type="Proteomes" id="UP001519460"/>
    </source>
</evidence>
<feature type="non-terminal residue" evidence="1">
    <location>
        <position position="72"/>
    </location>
</feature>
<sequence>MCHSEEEESKLCSVSREELFDRCGCSQCEWREPANVYAVLGLLGPSCHDKSLWRRGLHYVSSVAGGLVWRSG</sequence>
<dbReference type="AlphaFoldDB" id="A0ABD0JX60"/>
<keyword evidence="2" id="KW-1185">Reference proteome</keyword>
<proteinExistence type="predicted"/>